<name>A0A2S1LZG9_9BACI</name>
<reference evidence="2" key="2">
    <citation type="submission" date="2015-06" db="EMBL/GenBank/DDBJ databases">
        <title>Genome Sequence of Bacillus endophyticus and Analysis of its Companion Mechanism in the Ketogulonigenium vulgare-Bacillus strain Consortium.</title>
        <authorList>
            <person name="Jia N."/>
            <person name="Du J."/>
            <person name="Ding M.-Z."/>
            <person name="Gao F."/>
            <person name="Yuan Y.-J."/>
        </authorList>
    </citation>
    <scope>NUCLEOTIDE SEQUENCE [LARGE SCALE GENOMIC DNA]</scope>
    <source>
        <strain evidence="2">Hbe603</strain>
    </source>
</reference>
<dbReference type="AlphaFoldDB" id="A0A2S1LZG9"/>
<gene>
    <name evidence="1" type="ORF">BEH_24415</name>
</gene>
<reference evidence="1 2" key="1">
    <citation type="journal article" date="2015" name="PLoS ONE">
        <title>Genome Sequence of Bacillus endophyticus and Analysis of Its Companion Mechanism in the Ketogulonigenium vulgare-Bacillus Strain Consortium.</title>
        <authorList>
            <person name="Jia N."/>
            <person name="Du J."/>
            <person name="Ding M.Z."/>
            <person name="Gao F."/>
            <person name="Yuan Y.J."/>
        </authorList>
    </citation>
    <scope>NUCLEOTIDE SEQUENCE [LARGE SCALE GENOMIC DNA]</scope>
    <source>
        <strain evidence="1 2">Hbe603</strain>
    </source>
</reference>
<sequence length="72" mass="8842">MRVQKLLTFPEKRFHTFTSLQLTFPFFYKKMNATKKDKLPNRIKESFLDSMPLFYRLADRSQMIFLEKELFL</sequence>
<dbReference type="KEGG" id="beo:BEH_24415"/>
<evidence type="ECO:0000313" key="2">
    <source>
        <dbReference type="Proteomes" id="UP000036202"/>
    </source>
</evidence>
<proteinExistence type="predicted"/>
<evidence type="ECO:0000313" key="1">
    <source>
        <dbReference type="EMBL" id="AWG44217.1"/>
    </source>
</evidence>
<dbReference type="Proteomes" id="UP000036202">
    <property type="component" value="Chromosome"/>
</dbReference>
<keyword evidence="2" id="KW-1185">Reference proteome</keyword>
<protein>
    <submittedName>
        <fullName evidence="1">Uncharacterized protein</fullName>
    </submittedName>
</protein>
<dbReference type="EMBL" id="CP011974">
    <property type="protein sequence ID" value="AWG44217.1"/>
    <property type="molecule type" value="Genomic_DNA"/>
</dbReference>
<organism evidence="1 2">
    <name type="scientific">Priestia filamentosa</name>
    <dbReference type="NCBI Taxonomy" id="1402861"/>
    <lineage>
        <taxon>Bacteria</taxon>
        <taxon>Bacillati</taxon>
        <taxon>Bacillota</taxon>
        <taxon>Bacilli</taxon>
        <taxon>Bacillales</taxon>
        <taxon>Bacillaceae</taxon>
        <taxon>Priestia</taxon>
    </lineage>
</organism>
<accession>A0A2S1LZG9</accession>